<dbReference type="Proteomes" id="UP000199448">
    <property type="component" value="Unassembled WGS sequence"/>
</dbReference>
<feature type="domain" description="Glycosyl transferase family 1" evidence="1">
    <location>
        <begin position="194"/>
        <end position="352"/>
    </location>
</feature>
<reference evidence="3 4" key="1">
    <citation type="submission" date="2016-10" db="EMBL/GenBank/DDBJ databases">
        <authorList>
            <person name="de Groot N.N."/>
        </authorList>
    </citation>
    <scope>NUCLEOTIDE SEQUENCE [LARGE SCALE GENOMIC DNA]</scope>
    <source>
        <strain evidence="3 4">DSM 23553</strain>
    </source>
</reference>
<dbReference type="SUPFAM" id="SSF53756">
    <property type="entry name" value="UDP-Glycosyltransferase/glycogen phosphorylase"/>
    <property type="match status" value="1"/>
</dbReference>
<dbReference type="InterPro" id="IPR028098">
    <property type="entry name" value="Glyco_trans_4-like_N"/>
</dbReference>
<dbReference type="RefSeq" id="WP_093112649.1">
    <property type="nucleotide sequence ID" value="NZ_FNGG01000002.1"/>
</dbReference>
<dbReference type="PANTHER" id="PTHR46401:SF8">
    <property type="entry name" value="BLL6006 PROTEIN"/>
    <property type="match status" value="1"/>
</dbReference>
<dbReference type="PANTHER" id="PTHR46401">
    <property type="entry name" value="GLYCOSYLTRANSFERASE WBBK-RELATED"/>
    <property type="match status" value="1"/>
</dbReference>
<dbReference type="Pfam" id="PF00534">
    <property type="entry name" value="Glycos_transf_1"/>
    <property type="match status" value="1"/>
</dbReference>
<evidence type="ECO:0000259" key="1">
    <source>
        <dbReference type="Pfam" id="PF00534"/>
    </source>
</evidence>
<dbReference type="GO" id="GO:0016757">
    <property type="term" value="F:glycosyltransferase activity"/>
    <property type="evidence" value="ECO:0007669"/>
    <property type="project" value="InterPro"/>
</dbReference>
<feature type="domain" description="Glycosyltransferase subfamily 4-like N-terminal" evidence="2">
    <location>
        <begin position="13"/>
        <end position="175"/>
    </location>
</feature>
<dbReference type="OrthoDB" id="9811239at2"/>
<protein>
    <submittedName>
        <fullName evidence="3">Glycosyltransferase involved in cell wall bisynthesis</fullName>
    </submittedName>
</protein>
<proteinExistence type="predicted"/>
<evidence type="ECO:0000259" key="2">
    <source>
        <dbReference type="Pfam" id="PF13439"/>
    </source>
</evidence>
<keyword evidence="3" id="KW-0808">Transferase</keyword>
<organism evidence="3 4">
    <name type="scientific">Salinimicrobium catena</name>
    <dbReference type="NCBI Taxonomy" id="390640"/>
    <lineage>
        <taxon>Bacteria</taxon>
        <taxon>Pseudomonadati</taxon>
        <taxon>Bacteroidota</taxon>
        <taxon>Flavobacteriia</taxon>
        <taxon>Flavobacteriales</taxon>
        <taxon>Flavobacteriaceae</taxon>
        <taxon>Salinimicrobium</taxon>
    </lineage>
</organism>
<dbReference type="EMBL" id="FNUG01000002">
    <property type="protein sequence ID" value="SEE77507.1"/>
    <property type="molecule type" value="Genomic_DNA"/>
</dbReference>
<dbReference type="CDD" id="cd03801">
    <property type="entry name" value="GT4_PimA-like"/>
    <property type="match status" value="1"/>
</dbReference>
<dbReference type="InterPro" id="IPR001296">
    <property type="entry name" value="Glyco_trans_1"/>
</dbReference>
<gene>
    <name evidence="3" type="ORF">SAMN04488034_102322</name>
</gene>
<dbReference type="AlphaFoldDB" id="A0A1H5LLV6"/>
<dbReference type="Pfam" id="PF13439">
    <property type="entry name" value="Glyco_transf_4"/>
    <property type="match status" value="1"/>
</dbReference>
<keyword evidence="4" id="KW-1185">Reference proteome</keyword>
<evidence type="ECO:0000313" key="3">
    <source>
        <dbReference type="EMBL" id="SEE77507.1"/>
    </source>
</evidence>
<evidence type="ECO:0000313" key="4">
    <source>
        <dbReference type="Proteomes" id="UP000199448"/>
    </source>
</evidence>
<dbReference type="STRING" id="390640.SAMN04488034_102322"/>
<sequence length="381" mass="43664">MKILYIQDSLGAGGAERSNAELWYYLRKKGVRLKIAVLEHRTSGVEKEILDKGFDVVFLKKGSFWSHVTQVKQIIEDFQPDIVHSVLFKAALRTRFAKLKTKFINIESLVNCTYDKIRYKDPKVNARLLKVYEFVDRYTAKFGVDHFVAITKEVKSHYEKHLMIKPTKISVIYRGRKKNNFITQKAKLRSRVVKELNLNPNGPIFIHVGRQEFQKAHLDILKAIKIVDRELSDSNAQFLFCGRKGNSTKEIENFLTTNDLKTTIKFLGHRNDIYELLVAADIFVFPSLFEGLGGSLIEAQAAGLPLICSDIPVFQEVVTKDNAVFHQTNDPTALSTQLTGILNRDLIKMGEKSLENYEKNFRLEGVNQQMLELYHSIPHST</sequence>
<name>A0A1H5LLV6_9FLAO</name>
<accession>A0A1H5LLV6</accession>
<dbReference type="Gene3D" id="3.40.50.2000">
    <property type="entry name" value="Glycogen Phosphorylase B"/>
    <property type="match status" value="2"/>
</dbReference>